<proteinExistence type="inferred from homology"/>
<keyword evidence="3" id="KW-0418">Kinase</keyword>
<dbReference type="OrthoDB" id="25149at2759"/>
<dbReference type="InterPro" id="IPR006282">
    <property type="entry name" value="Thi_PPkinase"/>
</dbReference>
<feature type="domain" description="Thiamin pyrophosphokinase thiamin-binding" evidence="4">
    <location>
        <begin position="233"/>
        <end position="310"/>
    </location>
</feature>
<evidence type="ECO:0000313" key="5">
    <source>
        <dbReference type="EMBL" id="KAG7665863.1"/>
    </source>
</evidence>
<dbReference type="GeneID" id="73467491"/>
<dbReference type="Proteomes" id="UP000694255">
    <property type="component" value="Unassembled WGS sequence"/>
</dbReference>
<dbReference type="InterPro" id="IPR007373">
    <property type="entry name" value="Thiamin_PyroPKinase_B1-bd"/>
</dbReference>
<dbReference type="InterPro" id="IPR007371">
    <property type="entry name" value="TPK_catalytic"/>
</dbReference>
<evidence type="ECO:0000313" key="6">
    <source>
        <dbReference type="Proteomes" id="UP000694255"/>
    </source>
</evidence>
<dbReference type="PIRSF" id="PIRSF031057">
    <property type="entry name" value="Thiamin_pyrophosphokinase"/>
    <property type="match status" value="1"/>
</dbReference>
<accession>A0A8J5QQS8</accession>
<dbReference type="CDD" id="cd07995">
    <property type="entry name" value="TPK"/>
    <property type="match status" value="1"/>
</dbReference>
<evidence type="ECO:0000256" key="1">
    <source>
        <dbReference type="ARBA" id="ARBA00005078"/>
    </source>
</evidence>
<keyword evidence="3" id="KW-0067">ATP-binding</keyword>
<keyword evidence="3" id="KW-0808">Transferase</keyword>
<comment type="pathway">
    <text evidence="1 3">Cofactor biosynthesis; thiamine diphosphate biosynthesis; thiamine diphosphate from thiamine: step 1/1.</text>
</comment>
<gene>
    <name evidence="5" type="ORF">J8A68_000690</name>
</gene>
<dbReference type="EC" id="2.7.6.2" evidence="3"/>
<keyword evidence="6" id="KW-1185">Reference proteome</keyword>
<dbReference type="PANTHER" id="PTHR13622">
    <property type="entry name" value="THIAMIN PYROPHOSPHOKINASE"/>
    <property type="match status" value="1"/>
</dbReference>
<dbReference type="GO" id="GO:0030975">
    <property type="term" value="F:thiamine binding"/>
    <property type="evidence" value="ECO:0007669"/>
    <property type="project" value="InterPro"/>
</dbReference>
<dbReference type="GO" id="GO:0004788">
    <property type="term" value="F:thiamine diphosphokinase activity"/>
    <property type="evidence" value="ECO:0007669"/>
    <property type="project" value="InterPro"/>
</dbReference>
<name>A0A8J5QQS8_9ASCO</name>
<sequence>MSSKQAQLKEEVTVQPDALTVRPPPSPTRTIEPFNFLLPTTDSNFSTQNQALIILNQKIDVDIINIWHKCELIVCADGGANRLFDYFNDYDSLPRSKYIPQYIVGDLDSIRPDVSDYYSSQGSRVILQSSQFSNDFDKAIVTIQLHYALGQEQKSIPDDVNDDDGLSVLWDELLEKNKGEAVKVKIFVMNGIGGRFDQTIHSISQLYILARTCPNLDLLYITRKDVIFLIHRGLNYIKFDSREVFHKARGGDGDIPACGLLPLGNNEVVLSTYGLKYDVTRWRSDMLGKVSTSNYISGVDGFTVDASDDIVMNIAITL</sequence>
<evidence type="ECO:0000259" key="4">
    <source>
        <dbReference type="SMART" id="SM00983"/>
    </source>
</evidence>
<evidence type="ECO:0000256" key="2">
    <source>
        <dbReference type="ARBA" id="ARBA00006785"/>
    </source>
</evidence>
<dbReference type="AlphaFoldDB" id="A0A8J5QQS8"/>
<dbReference type="PANTHER" id="PTHR13622:SF8">
    <property type="entry name" value="THIAMIN PYROPHOSPHOKINASE 1"/>
    <property type="match status" value="1"/>
</dbReference>
<dbReference type="EMBL" id="JAGSYN010000046">
    <property type="protein sequence ID" value="KAG7665863.1"/>
    <property type="molecule type" value="Genomic_DNA"/>
</dbReference>
<reference evidence="5 6" key="1">
    <citation type="journal article" date="2021" name="DNA Res.">
        <title>Genome analysis of Candida subhashii reveals its hybrid nature and dual mitochondrial genome conformations.</title>
        <authorList>
            <person name="Mixao V."/>
            <person name="Hegedusova E."/>
            <person name="Saus E."/>
            <person name="Pryszcz L.P."/>
            <person name="Cillingova A."/>
            <person name="Nosek J."/>
            <person name="Gabaldon T."/>
        </authorList>
    </citation>
    <scope>NUCLEOTIDE SEQUENCE [LARGE SCALE GENOMIC DNA]</scope>
    <source>
        <strain evidence="5 6">CBS 10753</strain>
    </source>
</reference>
<dbReference type="Pfam" id="PF04265">
    <property type="entry name" value="TPK_B1_binding"/>
    <property type="match status" value="1"/>
</dbReference>
<dbReference type="GO" id="GO:0009229">
    <property type="term" value="P:thiamine diphosphate biosynthetic process"/>
    <property type="evidence" value="ECO:0007669"/>
    <property type="project" value="InterPro"/>
</dbReference>
<comment type="catalytic activity">
    <reaction evidence="3">
        <text>thiamine + ATP = thiamine diphosphate + AMP + H(+)</text>
        <dbReference type="Rhea" id="RHEA:11576"/>
        <dbReference type="ChEBI" id="CHEBI:15378"/>
        <dbReference type="ChEBI" id="CHEBI:18385"/>
        <dbReference type="ChEBI" id="CHEBI:30616"/>
        <dbReference type="ChEBI" id="CHEBI:58937"/>
        <dbReference type="ChEBI" id="CHEBI:456215"/>
    </reaction>
</comment>
<dbReference type="Pfam" id="PF04263">
    <property type="entry name" value="TPK_catalytic"/>
    <property type="match status" value="1"/>
</dbReference>
<comment type="similarity">
    <text evidence="2 3">Belongs to the thiamine pyrophosphokinase family.</text>
</comment>
<keyword evidence="3" id="KW-0547">Nucleotide-binding</keyword>
<dbReference type="InterPro" id="IPR016966">
    <property type="entry name" value="Thiamin_pyrophosphokinase_euk"/>
</dbReference>
<dbReference type="NCBIfam" id="TIGR01378">
    <property type="entry name" value="thi_PPkinase"/>
    <property type="match status" value="1"/>
</dbReference>
<evidence type="ECO:0000256" key="3">
    <source>
        <dbReference type="PIRNR" id="PIRNR031057"/>
    </source>
</evidence>
<comment type="caution">
    <text evidence="5">The sequence shown here is derived from an EMBL/GenBank/DDBJ whole genome shotgun (WGS) entry which is preliminary data.</text>
</comment>
<organism evidence="5 6">
    <name type="scientific">[Candida] subhashii</name>
    <dbReference type="NCBI Taxonomy" id="561895"/>
    <lineage>
        <taxon>Eukaryota</taxon>
        <taxon>Fungi</taxon>
        <taxon>Dikarya</taxon>
        <taxon>Ascomycota</taxon>
        <taxon>Saccharomycotina</taxon>
        <taxon>Pichiomycetes</taxon>
        <taxon>Debaryomycetaceae</taxon>
        <taxon>Spathaspora</taxon>
    </lineage>
</organism>
<dbReference type="GO" id="GO:0005524">
    <property type="term" value="F:ATP binding"/>
    <property type="evidence" value="ECO:0007669"/>
    <property type="project" value="InterPro"/>
</dbReference>
<protein>
    <recommendedName>
        <fullName evidence="3">Thiamine pyrophosphokinase</fullName>
        <ecNumber evidence="3">2.7.6.2</ecNumber>
    </recommendedName>
</protein>
<dbReference type="RefSeq" id="XP_049266095.1">
    <property type="nucleotide sequence ID" value="XM_049410391.1"/>
</dbReference>
<dbReference type="SMART" id="SM00983">
    <property type="entry name" value="TPK_B1_binding"/>
    <property type="match status" value="1"/>
</dbReference>
<dbReference type="GO" id="GO:0006772">
    <property type="term" value="P:thiamine metabolic process"/>
    <property type="evidence" value="ECO:0007669"/>
    <property type="project" value="InterPro"/>
</dbReference>